<dbReference type="Gene3D" id="2.170.270.10">
    <property type="entry name" value="SET domain"/>
    <property type="match status" value="1"/>
</dbReference>
<protein>
    <recommendedName>
        <fullName evidence="2">SET domain-containing protein</fullName>
    </recommendedName>
</protein>
<sequence>METDEDPSPLNLEHLLSSPSEDDVSHDVPQYEEASQEWDPTKFVELLAAVPEDDPFMRPMQCKPCLPRLGGEEPFIVKAIPGKGMGVIASRRIAKGSIILNDPFVISLQEPTEDPFPQYETNGLLSQVLFQLLDQYVQLPVDKREQYASLHPHIEPGSREWFQEQLRHAGANLTRHELDLIVRLYYTFNTNEFSKTEPGRGRIWTVRRLFLLTARINHSCCPNARSRQTTDGYKVVTAIRDIEEGEEIALKYLDHSRFSREGWRAITQRTWGFVCDCDGCKFKTEQSE</sequence>
<dbReference type="InterPro" id="IPR001214">
    <property type="entry name" value="SET_dom"/>
</dbReference>
<evidence type="ECO:0000256" key="1">
    <source>
        <dbReference type="SAM" id="MobiDB-lite"/>
    </source>
</evidence>
<dbReference type="PANTHER" id="PTHR47332:SF4">
    <property type="entry name" value="SET DOMAIN-CONTAINING PROTEIN 5"/>
    <property type="match status" value="1"/>
</dbReference>
<dbReference type="InterPro" id="IPR053185">
    <property type="entry name" value="SET_domain_protein"/>
</dbReference>
<dbReference type="AlphaFoldDB" id="A0A9W9CYY2"/>
<comment type="caution">
    <text evidence="3">The sequence shown here is derived from an EMBL/GenBank/DDBJ whole genome shotgun (WGS) entry which is preliminary data.</text>
</comment>
<accession>A0A9W9CYY2</accession>
<dbReference type="PROSITE" id="PS50280">
    <property type="entry name" value="SET"/>
    <property type="match status" value="1"/>
</dbReference>
<gene>
    <name evidence="3" type="ORF">N0V93_002384</name>
</gene>
<dbReference type="InterPro" id="IPR046341">
    <property type="entry name" value="SET_dom_sf"/>
</dbReference>
<proteinExistence type="predicted"/>
<dbReference type="SMART" id="SM00317">
    <property type="entry name" value="SET"/>
    <property type="match status" value="1"/>
</dbReference>
<dbReference type="OrthoDB" id="1028014at2759"/>
<dbReference type="CDD" id="cd20071">
    <property type="entry name" value="SET_SMYD"/>
    <property type="match status" value="1"/>
</dbReference>
<evidence type="ECO:0000259" key="2">
    <source>
        <dbReference type="PROSITE" id="PS50280"/>
    </source>
</evidence>
<feature type="domain" description="SET" evidence="2">
    <location>
        <begin position="73"/>
        <end position="253"/>
    </location>
</feature>
<dbReference type="Proteomes" id="UP001140453">
    <property type="component" value="Unassembled WGS sequence"/>
</dbReference>
<keyword evidence="4" id="KW-1185">Reference proteome</keyword>
<dbReference type="Pfam" id="PF00856">
    <property type="entry name" value="SET"/>
    <property type="match status" value="1"/>
</dbReference>
<dbReference type="PANTHER" id="PTHR47332">
    <property type="entry name" value="SET DOMAIN-CONTAINING PROTEIN 5"/>
    <property type="match status" value="1"/>
</dbReference>
<evidence type="ECO:0000313" key="4">
    <source>
        <dbReference type="Proteomes" id="UP001140453"/>
    </source>
</evidence>
<organism evidence="3 4">
    <name type="scientific">Gnomoniopsis smithogilvyi</name>
    <dbReference type="NCBI Taxonomy" id="1191159"/>
    <lineage>
        <taxon>Eukaryota</taxon>
        <taxon>Fungi</taxon>
        <taxon>Dikarya</taxon>
        <taxon>Ascomycota</taxon>
        <taxon>Pezizomycotina</taxon>
        <taxon>Sordariomycetes</taxon>
        <taxon>Sordariomycetidae</taxon>
        <taxon>Diaporthales</taxon>
        <taxon>Gnomoniaceae</taxon>
        <taxon>Gnomoniopsis</taxon>
    </lineage>
</organism>
<evidence type="ECO:0000313" key="3">
    <source>
        <dbReference type="EMBL" id="KAJ4393177.1"/>
    </source>
</evidence>
<feature type="region of interest" description="Disordered" evidence="1">
    <location>
        <begin position="1"/>
        <end position="36"/>
    </location>
</feature>
<reference evidence="3" key="1">
    <citation type="submission" date="2022-10" db="EMBL/GenBank/DDBJ databases">
        <title>Tapping the CABI collections for fungal endophytes: first genome assemblies for Collariella, Neodidymelliopsis, Ascochyta clinopodiicola, Didymella pomorum, Didymosphaeria variabile, Neocosmospora piperis and Neocucurbitaria cava.</title>
        <authorList>
            <person name="Hill R."/>
        </authorList>
    </citation>
    <scope>NUCLEOTIDE SEQUENCE</scope>
    <source>
        <strain evidence="3">IMI 355082</strain>
    </source>
</reference>
<name>A0A9W9CYY2_9PEZI</name>
<dbReference type="SUPFAM" id="SSF82199">
    <property type="entry name" value="SET domain"/>
    <property type="match status" value="1"/>
</dbReference>
<dbReference type="EMBL" id="JAPEVB010000002">
    <property type="protein sequence ID" value="KAJ4393177.1"/>
    <property type="molecule type" value="Genomic_DNA"/>
</dbReference>